<organism evidence="2 3">
    <name type="scientific">Candidatus Nomurabacteria bacterium CG2_30_43_9</name>
    <dbReference type="NCBI Taxonomy" id="1805283"/>
    <lineage>
        <taxon>Bacteria</taxon>
        <taxon>Candidatus Nomuraibacteriota</taxon>
    </lineage>
</organism>
<evidence type="ECO:0000313" key="3">
    <source>
        <dbReference type="Proteomes" id="UP000182059"/>
    </source>
</evidence>
<dbReference type="Proteomes" id="UP000182059">
    <property type="component" value="Unassembled WGS sequence"/>
</dbReference>
<keyword evidence="1" id="KW-0812">Transmembrane</keyword>
<proteinExistence type="predicted"/>
<dbReference type="EMBL" id="MNYX01000073">
    <property type="protein sequence ID" value="OIP64631.1"/>
    <property type="molecule type" value="Genomic_DNA"/>
</dbReference>
<evidence type="ECO:0008006" key="4">
    <source>
        <dbReference type="Google" id="ProtNLM"/>
    </source>
</evidence>
<evidence type="ECO:0000313" key="2">
    <source>
        <dbReference type="EMBL" id="OIP64631.1"/>
    </source>
</evidence>
<dbReference type="InterPro" id="IPR050490">
    <property type="entry name" value="Bact_solute-bd_prot1"/>
</dbReference>
<protein>
    <recommendedName>
        <fullName evidence="4">Sugar ABC transporter substrate-binding protein</fullName>
    </recommendedName>
</protein>
<gene>
    <name evidence="2" type="ORF">AUK15_03075</name>
</gene>
<comment type="caution">
    <text evidence="2">The sequence shown here is derived from an EMBL/GenBank/DDBJ whole genome shotgun (WGS) entry which is preliminary data.</text>
</comment>
<accession>A0A1J5G7L6</accession>
<name>A0A1J5G7L6_9BACT</name>
<dbReference type="Gene3D" id="3.40.190.10">
    <property type="entry name" value="Periplasmic binding protein-like II"/>
    <property type="match status" value="1"/>
</dbReference>
<feature type="transmembrane region" description="Helical" evidence="1">
    <location>
        <begin position="7"/>
        <end position="27"/>
    </location>
</feature>
<evidence type="ECO:0000256" key="1">
    <source>
        <dbReference type="SAM" id="Phobius"/>
    </source>
</evidence>
<sequence length="440" mass="49041">MPQQPKIFQIVLTGVFVVLLILGFLGFSGKIPLPKSKKDINYGEVTLWGSVPNETMQTLIEEILRDERSVSIKYVEKRPENFTKDFVEALASGKGPNMVILPQDELIANLNKIAPISYETIRERDFKNTFIEEGEMFLRPEGIVALPFIIDPIVMYWNRDIFTNALLTAPPKYWTEFYNLVSKITVRDRTGGILTSLVPFGEYRNVTNVKEILSILLMQAGSSVVNSKNGLLSAGLITQGPVNIENPVVTAMRFYTEFSKPEKDSYSWNRSLPQSSAMFHAGDLALYFGYASENQLIKQMNPHLNFDVAVVPQASMTAKKLTFGRMYGVAIVASGMNQAGALRATTLLSGIRVITGISDLLKLPPVRRDIISIRPTDPALSVFYDSALISRAWYDPSSAETNLIFMNMIESVNSGRSSMNEALTVAHGSLSKILQDYQQQ</sequence>
<dbReference type="Pfam" id="PF01547">
    <property type="entry name" value="SBP_bac_1"/>
    <property type="match status" value="1"/>
</dbReference>
<dbReference type="AlphaFoldDB" id="A0A1J5G7L6"/>
<dbReference type="SUPFAM" id="SSF53850">
    <property type="entry name" value="Periplasmic binding protein-like II"/>
    <property type="match status" value="1"/>
</dbReference>
<keyword evidence="1" id="KW-0472">Membrane</keyword>
<dbReference type="PANTHER" id="PTHR43649">
    <property type="entry name" value="ARABINOSE-BINDING PROTEIN-RELATED"/>
    <property type="match status" value="1"/>
</dbReference>
<reference evidence="2 3" key="1">
    <citation type="journal article" date="2016" name="Environ. Microbiol.">
        <title>Genomic resolution of a cold subsurface aquifer community provides metabolic insights for novel microbes adapted to high CO concentrations.</title>
        <authorList>
            <person name="Probst A.J."/>
            <person name="Castelle C.J."/>
            <person name="Singh A."/>
            <person name="Brown C.T."/>
            <person name="Anantharaman K."/>
            <person name="Sharon I."/>
            <person name="Hug L.A."/>
            <person name="Burstein D."/>
            <person name="Emerson J.B."/>
            <person name="Thomas B.C."/>
            <person name="Banfield J.F."/>
        </authorList>
    </citation>
    <scope>NUCLEOTIDE SEQUENCE [LARGE SCALE GENOMIC DNA]</scope>
    <source>
        <strain evidence="2">CG2_30_43_9</strain>
    </source>
</reference>
<dbReference type="InterPro" id="IPR006059">
    <property type="entry name" value="SBP"/>
</dbReference>
<dbReference type="PANTHER" id="PTHR43649:SF12">
    <property type="entry name" value="DIACETYLCHITOBIOSE BINDING PROTEIN DASA"/>
    <property type="match status" value="1"/>
</dbReference>
<keyword evidence="1" id="KW-1133">Transmembrane helix</keyword>